<proteinExistence type="predicted"/>
<keyword evidence="2" id="KW-1185">Reference proteome</keyword>
<accession>H8I7J9</accession>
<organism evidence="1 2">
    <name type="scientific">Methanocella conradii (strain DSM 24694 / JCM 17849 / CGMCC 1.5162 / HZ254)</name>
    <dbReference type="NCBI Taxonomy" id="1041930"/>
    <lineage>
        <taxon>Archaea</taxon>
        <taxon>Methanobacteriati</taxon>
        <taxon>Methanobacteriota</taxon>
        <taxon>Stenosarchaea group</taxon>
        <taxon>Methanomicrobia</taxon>
        <taxon>Methanocellales</taxon>
        <taxon>Methanocellaceae</taxon>
        <taxon>Methanocella</taxon>
    </lineage>
</organism>
<dbReference type="AlphaFoldDB" id="H8I7J9"/>
<reference evidence="1 2" key="1">
    <citation type="journal article" date="2012" name="J. Bacteriol.">
        <title>Complete genome sequence of a thermophilic methanogen, Methanocella conradii HZ254, isolated from Chinese rice field soil.</title>
        <authorList>
            <person name="Lu Z."/>
            <person name="Lu Y."/>
        </authorList>
    </citation>
    <scope>NUCLEOTIDE SEQUENCE [LARGE SCALE GENOMIC DNA]</scope>
    <source>
        <strain evidence="2">DSM 24694 / JCM 17849 / CGMCC 1.5162 / HZ254</strain>
    </source>
</reference>
<dbReference type="Proteomes" id="UP000005233">
    <property type="component" value="Chromosome"/>
</dbReference>
<dbReference type="KEGG" id="mez:Mtc_2484"/>
<dbReference type="EMBL" id="CP003243">
    <property type="protein sequence ID" value="AFD01209.1"/>
    <property type="molecule type" value="Genomic_DNA"/>
</dbReference>
<gene>
    <name evidence="1" type="ordered locus">Mtc_2484</name>
</gene>
<sequence length="47" mass="5273">MLRGHYGLSVMSAMEPLREALGKSPALLARIEKWKAGKEAFERSNEI</sequence>
<evidence type="ECO:0000313" key="2">
    <source>
        <dbReference type="Proteomes" id="UP000005233"/>
    </source>
</evidence>
<dbReference type="HOGENOM" id="CLU_3163102_0_0_2"/>
<name>H8I7J9_METCZ</name>
<protein>
    <submittedName>
        <fullName evidence="1">Uncharacterized protein</fullName>
    </submittedName>
</protein>
<evidence type="ECO:0000313" key="1">
    <source>
        <dbReference type="EMBL" id="AFD01209.1"/>
    </source>
</evidence>
<dbReference type="STRING" id="1041930.Mtc_2484"/>